<dbReference type="EMBL" id="FQWQ01000001">
    <property type="protein sequence ID" value="SHG90045.1"/>
    <property type="molecule type" value="Genomic_DNA"/>
</dbReference>
<evidence type="ECO:0000313" key="9">
    <source>
        <dbReference type="Proteomes" id="UP000184212"/>
    </source>
</evidence>
<reference evidence="8 9" key="1">
    <citation type="submission" date="2016-11" db="EMBL/GenBank/DDBJ databases">
        <authorList>
            <person name="Jaros S."/>
            <person name="Januszkiewicz K."/>
            <person name="Wedrychowicz H."/>
        </authorList>
    </citation>
    <scope>NUCLEOTIDE SEQUENCE [LARGE SCALE GENOMIC DNA]</scope>
    <source>
        <strain evidence="8 9">DSM 24574</strain>
    </source>
</reference>
<dbReference type="RefSeq" id="WP_073133924.1">
    <property type="nucleotide sequence ID" value="NZ_FQWQ01000001.1"/>
</dbReference>
<evidence type="ECO:0000256" key="1">
    <source>
        <dbReference type="ARBA" id="ARBA00005614"/>
    </source>
</evidence>
<evidence type="ECO:0000256" key="4">
    <source>
        <dbReference type="PROSITE-ProRule" id="PRU00520"/>
    </source>
</evidence>
<feature type="region of interest" description="Disordered" evidence="6">
    <location>
        <begin position="67"/>
        <end position="89"/>
    </location>
</feature>
<dbReference type="PRINTS" id="PR00112">
    <property type="entry name" value="ACYLPHPHTASE"/>
</dbReference>
<dbReference type="SUPFAM" id="SSF54975">
    <property type="entry name" value="Acylphosphatase/BLUF domain-like"/>
    <property type="match status" value="1"/>
</dbReference>
<protein>
    <recommendedName>
        <fullName evidence="2 4">acylphosphatase</fullName>
        <ecNumber evidence="2 4">3.6.1.7</ecNumber>
    </recommendedName>
</protein>
<comment type="similarity">
    <text evidence="1 5">Belongs to the acylphosphatase family.</text>
</comment>
<comment type="catalytic activity">
    <reaction evidence="3 4">
        <text>an acyl phosphate + H2O = a carboxylate + phosphate + H(+)</text>
        <dbReference type="Rhea" id="RHEA:14965"/>
        <dbReference type="ChEBI" id="CHEBI:15377"/>
        <dbReference type="ChEBI" id="CHEBI:15378"/>
        <dbReference type="ChEBI" id="CHEBI:29067"/>
        <dbReference type="ChEBI" id="CHEBI:43474"/>
        <dbReference type="ChEBI" id="CHEBI:59918"/>
        <dbReference type="EC" id="3.6.1.7"/>
    </reaction>
</comment>
<organism evidence="8 9">
    <name type="scientific">Chryseolinea serpens</name>
    <dbReference type="NCBI Taxonomy" id="947013"/>
    <lineage>
        <taxon>Bacteria</taxon>
        <taxon>Pseudomonadati</taxon>
        <taxon>Bacteroidota</taxon>
        <taxon>Cytophagia</taxon>
        <taxon>Cytophagales</taxon>
        <taxon>Fulvivirgaceae</taxon>
        <taxon>Chryseolinea</taxon>
    </lineage>
</organism>
<feature type="domain" description="Acylphosphatase-like" evidence="7">
    <location>
        <begin position="3"/>
        <end position="89"/>
    </location>
</feature>
<evidence type="ECO:0000259" key="7">
    <source>
        <dbReference type="PROSITE" id="PS51160"/>
    </source>
</evidence>
<dbReference type="EC" id="3.6.1.7" evidence="2 4"/>
<feature type="active site" evidence="4">
    <location>
        <position position="36"/>
    </location>
</feature>
<accession>A0A1M5NKT0</accession>
<proteinExistence type="inferred from homology"/>
<dbReference type="STRING" id="947013.SAMN04488109_2393"/>
<dbReference type="OrthoDB" id="9808093at2"/>
<feature type="active site" evidence="4">
    <location>
        <position position="18"/>
    </location>
</feature>
<name>A0A1M5NKT0_9BACT</name>
<dbReference type="InterPro" id="IPR020456">
    <property type="entry name" value="Acylphosphatase"/>
</dbReference>
<dbReference type="PANTHER" id="PTHR47268:SF4">
    <property type="entry name" value="ACYLPHOSPHATASE"/>
    <property type="match status" value="1"/>
</dbReference>
<dbReference type="PROSITE" id="PS00151">
    <property type="entry name" value="ACYLPHOSPHATASE_2"/>
    <property type="match status" value="1"/>
</dbReference>
<dbReference type="Pfam" id="PF00708">
    <property type="entry name" value="Acylphosphatase"/>
    <property type="match status" value="1"/>
</dbReference>
<gene>
    <name evidence="8" type="ORF">SAMN04488109_2393</name>
</gene>
<evidence type="ECO:0000256" key="3">
    <source>
        <dbReference type="ARBA" id="ARBA00047645"/>
    </source>
</evidence>
<evidence type="ECO:0000256" key="2">
    <source>
        <dbReference type="ARBA" id="ARBA00012150"/>
    </source>
</evidence>
<dbReference type="AlphaFoldDB" id="A0A1M5NKT0"/>
<dbReference type="GO" id="GO:0003998">
    <property type="term" value="F:acylphosphatase activity"/>
    <property type="evidence" value="ECO:0007669"/>
    <property type="project" value="UniProtKB-EC"/>
</dbReference>
<keyword evidence="4" id="KW-0378">Hydrolase</keyword>
<dbReference type="InterPro" id="IPR036046">
    <property type="entry name" value="Acylphosphatase-like_dom_sf"/>
</dbReference>
<evidence type="ECO:0000313" key="8">
    <source>
        <dbReference type="EMBL" id="SHG90045.1"/>
    </source>
</evidence>
<sequence length="89" mass="9845">MKHLAIQVTGKVQGVFYRASTVEKARALGLKGFVQNEPDGSVYIEAEGDDSALQSLLDWCRQGPPHARVSDVTSTEGPLQNFPDFKQRR</sequence>
<dbReference type="Proteomes" id="UP000184212">
    <property type="component" value="Unassembled WGS sequence"/>
</dbReference>
<dbReference type="PROSITE" id="PS51160">
    <property type="entry name" value="ACYLPHOSPHATASE_3"/>
    <property type="match status" value="1"/>
</dbReference>
<dbReference type="InterPro" id="IPR001792">
    <property type="entry name" value="Acylphosphatase-like_dom"/>
</dbReference>
<dbReference type="InterPro" id="IPR017968">
    <property type="entry name" value="Acylphosphatase_CS"/>
</dbReference>
<evidence type="ECO:0000256" key="5">
    <source>
        <dbReference type="RuleBase" id="RU004168"/>
    </source>
</evidence>
<keyword evidence="9" id="KW-1185">Reference proteome</keyword>
<dbReference type="PANTHER" id="PTHR47268">
    <property type="entry name" value="ACYLPHOSPHATASE"/>
    <property type="match status" value="1"/>
</dbReference>
<dbReference type="Gene3D" id="3.30.70.100">
    <property type="match status" value="1"/>
</dbReference>
<evidence type="ECO:0000256" key="6">
    <source>
        <dbReference type="SAM" id="MobiDB-lite"/>
    </source>
</evidence>